<evidence type="ECO:0000256" key="5">
    <source>
        <dbReference type="ARBA" id="ARBA00022679"/>
    </source>
</evidence>
<dbReference type="NCBIfam" id="TIGR00083">
    <property type="entry name" value="ribF"/>
    <property type="match status" value="1"/>
</dbReference>
<dbReference type="PIRSF" id="PIRSF004491">
    <property type="entry name" value="FAD_Synth"/>
    <property type="match status" value="1"/>
</dbReference>
<evidence type="ECO:0000256" key="13">
    <source>
        <dbReference type="ARBA" id="ARBA00049494"/>
    </source>
</evidence>
<dbReference type="Pfam" id="PF06574">
    <property type="entry name" value="FAD_syn"/>
    <property type="match status" value="1"/>
</dbReference>
<dbReference type="EMBL" id="CP065662">
    <property type="protein sequence ID" value="QPS00911.1"/>
    <property type="molecule type" value="Genomic_DNA"/>
</dbReference>
<evidence type="ECO:0000256" key="4">
    <source>
        <dbReference type="ARBA" id="ARBA00022643"/>
    </source>
</evidence>
<evidence type="ECO:0000256" key="8">
    <source>
        <dbReference type="ARBA" id="ARBA00022777"/>
    </source>
</evidence>
<reference evidence="16" key="2">
    <citation type="submission" date="2022-09" db="EMBL/GenBank/DDBJ databases">
        <title>Aerococcus urinae taxonomy study.</title>
        <authorList>
            <person name="Christensen J."/>
            <person name="Senneby E."/>
        </authorList>
    </citation>
    <scope>NUCLEOTIDE SEQUENCE</scope>
    <source>
        <strain evidence="16">NLD-066-U95</strain>
    </source>
</reference>
<evidence type="ECO:0000256" key="3">
    <source>
        <dbReference type="ARBA" id="ARBA00022630"/>
    </source>
</evidence>
<accession>A0A0X8FEC4</accession>
<dbReference type="Gene3D" id="2.40.30.30">
    <property type="entry name" value="Riboflavin kinase-like"/>
    <property type="match status" value="1"/>
</dbReference>
<dbReference type="Proteomes" id="UP000594771">
    <property type="component" value="Chromosome"/>
</dbReference>
<evidence type="ECO:0000256" key="2">
    <source>
        <dbReference type="ARBA" id="ARBA00005201"/>
    </source>
</evidence>
<keyword evidence="4 14" id="KW-0288">FMN</keyword>
<dbReference type="InterPro" id="IPR015864">
    <property type="entry name" value="FAD_synthase"/>
</dbReference>
<keyword evidence="3 14" id="KW-0285">Flavoprotein</keyword>
<evidence type="ECO:0000313" key="17">
    <source>
        <dbReference type="EMBL" id="QPS00911.1"/>
    </source>
</evidence>
<feature type="domain" description="Riboflavin kinase" evidence="15">
    <location>
        <begin position="186"/>
        <end position="311"/>
    </location>
</feature>
<keyword evidence="9 14" id="KW-0274">FAD</keyword>
<dbReference type="RefSeq" id="WP_060778222.1">
    <property type="nucleotide sequence ID" value="NZ_CAJHLF010000002.1"/>
</dbReference>
<comment type="pathway">
    <text evidence="2 14">Cofactor biosynthesis; FMN biosynthesis; FMN from riboflavin (ATP route): step 1/1.</text>
</comment>
<dbReference type="OrthoDB" id="9803667at2"/>
<evidence type="ECO:0000256" key="1">
    <source>
        <dbReference type="ARBA" id="ARBA00004726"/>
    </source>
</evidence>
<protein>
    <recommendedName>
        <fullName evidence="14">Riboflavin biosynthesis protein</fullName>
    </recommendedName>
    <domain>
        <recommendedName>
            <fullName evidence="14">Riboflavin kinase</fullName>
            <ecNumber evidence="14">2.7.1.26</ecNumber>
        </recommendedName>
        <alternativeName>
            <fullName evidence="14">Flavokinase</fullName>
        </alternativeName>
    </domain>
    <domain>
        <recommendedName>
            <fullName evidence="14">FMN adenylyltransferase</fullName>
            <ecNumber evidence="14">2.7.7.2</ecNumber>
        </recommendedName>
        <alternativeName>
            <fullName evidence="14">FAD pyrophosphorylase</fullName>
        </alternativeName>
        <alternativeName>
            <fullName evidence="14">FAD synthase</fullName>
        </alternativeName>
    </domain>
</protein>
<dbReference type="InterPro" id="IPR015865">
    <property type="entry name" value="Riboflavin_kinase_bac/euk"/>
</dbReference>
<dbReference type="CDD" id="cd02064">
    <property type="entry name" value="FAD_synthetase_N"/>
    <property type="match status" value="1"/>
</dbReference>
<keyword evidence="8 14" id="KW-0418">Kinase</keyword>
<dbReference type="EMBL" id="JAOTML010000001">
    <property type="protein sequence ID" value="MCY3052601.1"/>
    <property type="molecule type" value="Genomic_DNA"/>
</dbReference>
<dbReference type="SUPFAM" id="SSF52374">
    <property type="entry name" value="Nucleotidylyl transferase"/>
    <property type="match status" value="1"/>
</dbReference>
<evidence type="ECO:0000259" key="15">
    <source>
        <dbReference type="SMART" id="SM00904"/>
    </source>
</evidence>
<proteinExistence type="inferred from homology"/>
<dbReference type="GO" id="GO:0008531">
    <property type="term" value="F:riboflavin kinase activity"/>
    <property type="evidence" value="ECO:0007669"/>
    <property type="project" value="UniProtKB-UniRule"/>
</dbReference>
<dbReference type="InterPro" id="IPR002606">
    <property type="entry name" value="Riboflavin_kinase_bac"/>
</dbReference>
<dbReference type="GO" id="GO:0005524">
    <property type="term" value="F:ATP binding"/>
    <property type="evidence" value="ECO:0007669"/>
    <property type="project" value="UniProtKB-UniRule"/>
</dbReference>
<dbReference type="EC" id="2.7.7.2" evidence="14"/>
<sequence length="318" mass="36424">MQVITIHHPIDQNLKNNEGIVLALGFFDGVHRGHQAVIKAARKEAFKRKLPLAVMTFNISPLIVNQNLHPNQMKYLTQNQEKMLLLEKFGVDRVYLVDYTSAFSNQSPKAFVDNYLVGLNAKVVVAGFDYTYGAKAIANMKNLPDYAEDRFKIIEVPVLNENNNKIASKHIRKELTEGSLEEANQALGYPYFFRGLVINGFKRGRTLGFPTANIFTQVSTLIPKVGVYLVQCQINHQLFWGMASIGYNVTFGDDNDKTIEINLFDFESEIYGEEMLVFWYEYLRGEKKFSSVEAMVEQLNQDKSDCLSRLQKYENYQN</sequence>
<organism evidence="17 18">
    <name type="scientific">Aerococcus urinae</name>
    <dbReference type="NCBI Taxonomy" id="1376"/>
    <lineage>
        <taxon>Bacteria</taxon>
        <taxon>Bacillati</taxon>
        <taxon>Bacillota</taxon>
        <taxon>Bacilli</taxon>
        <taxon>Lactobacillales</taxon>
        <taxon>Aerococcaceae</taxon>
        <taxon>Aerococcus</taxon>
    </lineage>
</organism>
<dbReference type="FunFam" id="3.40.50.620:FF:000021">
    <property type="entry name" value="Riboflavin biosynthesis protein"/>
    <property type="match status" value="1"/>
</dbReference>
<dbReference type="EC" id="2.7.1.26" evidence="14"/>
<dbReference type="InterPro" id="IPR014729">
    <property type="entry name" value="Rossmann-like_a/b/a_fold"/>
</dbReference>
<dbReference type="KEGG" id="aun:AWM73_04240"/>
<keyword evidence="19" id="KW-1185">Reference proteome</keyword>
<dbReference type="InterPro" id="IPR023465">
    <property type="entry name" value="Riboflavin_kinase_dom_sf"/>
</dbReference>
<keyword evidence="6 14" id="KW-0548">Nucleotidyltransferase</keyword>
<dbReference type="Pfam" id="PF01687">
    <property type="entry name" value="Flavokinase"/>
    <property type="match status" value="1"/>
</dbReference>
<dbReference type="SUPFAM" id="SSF82114">
    <property type="entry name" value="Riboflavin kinase-like"/>
    <property type="match status" value="1"/>
</dbReference>
<keyword evidence="7 14" id="KW-0547">Nucleotide-binding</keyword>
<dbReference type="UniPathway" id="UPA00276">
    <property type="reaction ID" value="UER00406"/>
</dbReference>
<evidence type="ECO:0000256" key="6">
    <source>
        <dbReference type="ARBA" id="ARBA00022695"/>
    </source>
</evidence>
<dbReference type="Gene3D" id="3.40.50.620">
    <property type="entry name" value="HUPs"/>
    <property type="match status" value="1"/>
</dbReference>
<dbReference type="AlphaFoldDB" id="A0A0X8FEC4"/>
<name>A0A0X8FEC4_9LACT</name>
<keyword evidence="11" id="KW-0511">Multifunctional enzyme</keyword>
<comment type="catalytic activity">
    <reaction evidence="12 14">
        <text>riboflavin + ATP = FMN + ADP + H(+)</text>
        <dbReference type="Rhea" id="RHEA:14357"/>
        <dbReference type="ChEBI" id="CHEBI:15378"/>
        <dbReference type="ChEBI" id="CHEBI:30616"/>
        <dbReference type="ChEBI" id="CHEBI:57986"/>
        <dbReference type="ChEBI" id="CHEBI:58210"/>
        <dbReference type="ChEBI" id="CHEBI:456216"/>
        <dbReference type="EC" id="2.7.1.26"/>
    </reaction>
</comment>
<dbReference type="PANTHER" id="PTHR22749:SF6">
    <property type="entry name" value="RIBOFLAVIN KINASE"/>
    <property type="match status" value="1"/>
</dbReference>
<evidence type="ECO:0000256" key="10">
    <source>
        <dbReference type="ARBA" id="ARBA00022840"/>
    </source>
</evidence>
<evidence type="ECO:0000256" key="9">
    <source>
        <dbReference type="ARBA" id="ARBA00022827"/>
    </source>
</evidence>
<comment type="catalytic activity">
    <reaction evidence="13 14">
        <text>FMN + ATP + H(+) = FAD + diphosphate</text>
        <dbReference type="Rhea" id="RHEA:17237"/>
        <dbReference type="ChEBI" id="CHEBI:15378"/>
        <dbReference type="ChEBI" id="CHEBI:30616"/>
        <dbReference type="ChEBI" id="CHEBI:33019"/>
        <dbReference type="ChEBI" id="CHEBI:57692"/>
        <dbReference type="ChEBI" id="CHEBI:58210"/>
        <dbReference type="EC" id="2.7.7.2"/>
    </reaction>
</comment>
<gene>
    <name evidence="17" type="primary">ribF</name>
    <name evidence="17" type="ORF">I6G68_05815</name>
    <name evidence="16" type="ORF">ODY43_01090</name>
</gene>
<dbReference type="GO" id="GO:0009398">
    <property type="term" value="P:FMN biosynthetic process"/>
    <property type="evidence" value="ECO:0007669"/>
    <property type="project" value="UniProtKB-UniRule"/>
</dbReference>
<dbReference type="GO" id="GO:0009231">
    <property type="term" value="P:riboflavin biosynthetic process"/>
    <property type="evidence" value="ECO:0007669"/>
    <property type="project" value="InterPro"/>
</dbReference>
<dbReference type="InterPro" id="IPR023468">
    <property type="entry name" value="Riboflavin_kinase"/>
</dbReference>
<evidence type="ECO:0000313" key="19">
    <source>
        <dbReference type="Proteomes" id="UP001069145"/>
    </source>
</evidence>
<comment type="similarity">
    <text evidence="14">Belongs to the ribF family.</text>
</comment>
<evidence type="ECO:0000256" key="12">
    <source>
        <dbReference type="ARBA" id="ARBA00047880"/>
    </source>
</evidence>
<dbReference type="UniPathway" id="UPA00277">
    <property type="reaction ID" value="UER00407"/>
</dbReference>
<evidence type="ECO:0000313" key="16">
    <source>
        <dbReference type="EMBL" id="MCY3052601.1"/>
    </source>
</evidence>
<dbReference type="SMART" id="SM00904">
    <property type="entry name" value="Flavokinase"/>
    <property type="match status" value="1"/>
</dbReference>
<dbReference type="GeneID" id="35766851"/>
<comment type="pathway">
    <text evidence="1 14">Cofactor biosynthesis; FAD biosynthesis; FAD from FMN: step 1/1.</text>
</comment>
<evidence type="ECO:0000313" key="18">
    <source>
        <dbReference type="Proteomes" id="UP000594771"/>
    </source>
</evidence>
<evidence type="ECO:0000256" key="11">
    <source>
        <dbReference type="ARBA" id="ARBA00023268"/>
    </source>
</evidence>
<dbReference type="GO" id="GO:0003919">
    <property type="term" value="F:FMN adenylyltransferase activity"/>
    <property type="evidence" value="ECO:0007669"/>
    <property type="project" value="UniProtKB-UniRule"/>
</dbReference>
<dbReference type="PANTHER" id="PTHR22749">
    <property type="entry name" value="RIBOFLAVIN KINASE/FMN ADENYLYLTRANSFERASE"/>
    <property type="match status" value="1"/>
</dbReference>
<dbReference type="GO" id="GO:0006747">
    <property type="term" value="P:FAD biosynthetic process"/>
    <property type="evidence" value="ECO:0007669"/>
    <property type="project" value="UniProtKB-UniRule"/>
</dbReference>
<keyword evidence="10 14" id="KW-0067">ATP-binding</keyword>
<keyword evidence="5 14" id="KW-0808">Transferase</keyword>
<evidence type="ECO:0000256" key="14">
    <source>
        <dbReference type="PIRNR" id="PIRNR004491"/>
    </source>
</evidence>
<evidence type="ECO:0000256" key="7">
    <source>
        <dbReference type="ARBA" id="ARBA00022741"/>
    </source>
</evidence>
<dbReference type="Proteomes" id="UP001069145">
    <property type="component" value="Unassembled WGS sequence"/>
</dbReference>
<reference evidence="17 18" key="1">
    <citation type="submission" date="2020-12" db="EMBL/GenBank/DDBJ databases">
        <title>FDA dAtabase for Regulatory Grade micrObial Sequences (FDA-ARGOS): Supporting development and validation of Infectious Disease Dx tests.</title>
        <authorList>
            <person name="Sproer C."/>
            <person name="Gronow S."/>
            <person name="Severitt S."/>
            <person name="Schroder I."/>
            <person name="Tallon L."/>
            <person name="Sadzewicz L."/>
            <person name="Zhao X."/>
            <person name="Boylan J."/>
            <person name="Ott S."/>
            <person name="Bowen H."/>
            <person name="Vavikolanu K."/>
            <person name="Mehta A."/>
            <person name="Aluvathingal J."/>
            <person name="Nadendla S."/>
            <person name="Lowell S."/>
            <person name="Myers T."/>
            <person name="Yan Y."/>
            <person name="Sichtig H."/>
        </authorList>
    </citation>
    <scope>NUCLEOTIDE SEQUENCE [LARGE SCALE GENOMIC DNA]</scope>
    <source>
        <strain evidence="17 18">FDAARGOS_911</strain>
    </source>
</reference>